<evidence type="ECO:0000313" key="3">
    <source>
        <dbReference type="EMBL" id="KAJ8898203.1"/>
    </source>
</evidence>
<feature type="compositionally biased region" description="Acidic residues" evidence="1">
    <location>
        <begin position="74"/>
        <end position="90"/>
    </location>
</feature>
<dbReference type="EMBL" id="JARBHB010000001">
    <property type="protein sequence ID" value="KAJ8898203.1"/>
    <property type="molecule type" value="Genomic_DNA"/>
</dbReference>
<dbReference type="InterPro" id="IPR050782">
    <property type="entry name" value="PP1_regulatory_subunit_3"/>
</dbReference>
<gene>
    <name evidence="3" type="ORF">PR048_003563</name>
</gene>
<proteinExistence type="predicted"/>
<sequence length="666" mass="73710">MTSERETCGLGSIIPMSCRGRAEAFARRLQSRLQTLGRSGSGLDESADESSWIGRQSSVTSCQPRLSSSSDSDIFFDFDLDTSGSPEEEVPPSSTSRNQCPHGVDSGSVLSLSTTERTSPISDESSDERYFDPEYSDCETSRSEVSSDCKHKHASPVTSEGNKASTFAMLCNGHIAMSPTEYSNLRTNNEHCLTERHNKINVSKFEDLHTKEKNDGINYCTQNISKDDTTEDPLPSKDHVLVTESVGKEIENVVPEESTRKTDDPSQSSKTQENTDIVAAEKHDNSKSGSKYSTEVTGDTDVHTLPDLSVCVCPTINPENLSSESDQVCEDSTLVSTIFDNDICISQNDHELESNLQCCSSFHRPKNLLIDCAILASDLEQLSVLVPLRIDMVENNSSEKAEETESDPTVDVESQGHTDDDADDVDERPRRIRRSSSLKSGKTPPGTPGRKKIVRFADVLGLDLADVRTFLDDIPWVPQSAYQDLQDVDLSDTASVPVQSSGTDSFSVCARRTDKCLVPMFQQPGNHVDFLDKVRERQVCLESALVTDTIFFTITGYVRVRNLDFHKSVYIRYTLDGWKTFSDLQASYIDGSCDGFSDRFSFKLYAHTVNIGSKVEFAIRFQCKGVQYWDSNLGANYTFQCLPPIAPTTTSLPLASPVDTWPASFY</sequence>
<feature type="region of interest" description="Disordered" evidence="1">
    <location>
        <begin position="34"/>
        <end position="161"/>
    </location>
</feature>
<feature type="compositionally biased region" description="Polar residues" evidence="1">
    <location>
        <begin position="265"/>
        <end position="275"/>
    </location>
</feature>
<feature type="compositionally biased region" description="Basic and acidic residues" evidence="1">
    <location>
        <begin position="248"/>
        <end position="264"/>
    </location>
</feature>
<feature type="region of interest" description="Disordered" evidence="1">
    <location>
        <begin position="396"/>
        <end position="450"/>
    </location>
</feature>
<feature type="domain" description="CBM21" evidence="2">
    <location>
        <begin position="531"/>
        <end position="640"/>
    </location>
</feature>
<dbReference type="Gene3D" id="2.60.40.2440">
    <property type="entry name" value="Carbohydrate binding type-21 domain"/>
    <property type="match status" value="1"/>
</dbReference>
<accession>A0ABQ9INE7</accession>
<feature type="compositionally biased region" description="Polar residues" evidence="1">
    <location>
        <begin position="53"/>
        <end position="65"/>
    </location>
</feature>
<feature type="compositionally biased region" description="Polar residues" evidence="1">
    <location>
        <begin position="108"/>
        <end position="123"/>
    </location>
</feature>
<reference evidence="3 4" key="1">
    <citation type="submission" date="2023-02" db="EMBL/GenBank/DDBJ databases">
        <title>LHISI_Scaffold_Assembly.</title>
        <authorList>
            <person name="Stuart O.P."/>
            <person name="Cleave R."/>
            <person name="Magrath M.J.L."/>
            <person name="Mikheyev A.S."/>
        </authorList>
    </citation>
    <scope>NUCLEOTIDE SEQUENCE [LARGE SCALE GENOMIC DNA]</scope>
    <source>
        <strain evidence="3">Daus_M_001</strain>
        <tissue evidence="3">Leg muscle</tissue>
    </source>
</reference>
<dbReference type="Proteomes" id="UP001159363">
    <property type="component" value="Chromosome 1"/>
</dbReference>
<comment type="caution">
    <text evidence="3">The sequence shown here is derived from an EMBL/GenBank/DDBJ whole genome shotgun (WGS) entry which is preliminary data.</text>
</comment>
<dbReference type="PROSITE" id="PS51159">
    <property type="entry name" value="CBM21"/>
    <property type="match status" value="1"/>
</dbReference>
<protein>
    <recommendedName>
        <fullName evidence="2">CBM21 domain-containing protein</fullName>
    </recommendedName>
</protein>
<dbReference type="Pfam" id="PF03370">
    <property type="entry name" value="CBM_21"/>
    <property type="match status" value="1"/>
</dbReference>
<name>A0ABQ9INE7_9NEOP</name>
<organism evidence="3 4">
    <name type="scientific">Dryococelus australis</name>
    <dbReference type="NCBI Taxonomy" id="614101"/>
    <lineage>
        <taxon>Eukaryota</taxon>
        <taxon>Metazoa</taxon>
        <taxon>Ecdysozoa</taxon>
        <taxon>Arthropoda</taxon>
        <taxon>Hexapoda</taxon>
        <taxon>Insecta</taxon>
        <taxon>Pterygota</taxon>
        <taxon>Neoptera</taxon>
        <taxon>Polyneoptera</taxon>
        <taxon>Phasmatodea</taxon>
        <taxon>Verophasmatodea</taxon>
        <taxon>Anareolatae</taxon>
        <taxon>Phasmatidae</taxon>
        <taxon>Eurycanthinae</taxon>
        <taxon>Dryococelus</taxon>
    </lineage>
</organism>
<dbReference type="InterPro" id="IPR038175">
    <property type="entry name" value="CBM21_dom_sf"/>
</dbReference>
<evidence type="ECO:0000259" key="2">
    <source>
        <dbReference type="PROSITE" id="PS51159"/>
    </source>
</evidence>
<evidence type="ECO:0000256" key="1">
    <source>
        <dbReference type="SAM" id="MobiDB-lite"/>
    </source>
</evidence>
<feature type="compositionally biased region" description="Polar residues" evidence="1">
    <location>
        <begin position="287"/>
        <end position="297"/>
    </location>
</feature>
<evidence type="ECO:0000313" key="4">
    <source>
        <dbReference type="Proteomes" id="UP001159363"/>
    </source>
</evidence>
<keyword evidence="4" id="KW-1185">Reference proteome</keyword>
<dbReference type="PANTHER" id="PTHR12307:SF36">
    <property type="entry name" value="GLYCOGEN-BINDING SUBUNIT 76A"/>
    <property type="match status" value="1"/>
</dbReference>
<dbReference type="PANTHER" id="PTHR12307">
    <property type="entry name" value="PROTEIN PHOSPHATASE 1 REGULATORY SUBUNIT"/>
    <property type="match status" value="1"/>
</dbReference>
<feature type="compositionally biased region" description="Basic and acidic residues" evidence="1">
    <location>
        <begin position="139"/>
        <end position="149"/>
    </location>
</feature>
<dbReference type="InterPro" id="IPR005036">
    <property type="entry name" value="CBM21_dom"/>
</dbReference>
<feature type="region of interest" description="Disordered" evidence="1">
    <location>
        <begin position="248"/>
        <end position="298"/>
    </location>
</feature>